<feature type="domain" description="BTB" evidence="2">
    <location>
        <begin position="24"/>
        <end position="95"/>
    </location>
</feature>
<dbReference type="PROSITE" id="PS50097">
    <property type="entry name" value="BTB"/>
    <property type="match status" value="1"/>
</dbReference>
<evidence type="ECO:0000256" key="1">
    <source>
        <dbReference type="SAM" id="MobiDB-lite"/>
    </source>
</evidence>
<comment type="caution">
    <text evidence="3">The sequence shown here is derived from an EMBL/GenBank/DDBJ whole genome shotgun (WGS) entry which is preliminary data.</text>
</comment>
<dbReference type="CDD" id="cd18186">
    <property type="entry name" value="BTB_POZ_ZBTB_KLHL-like"/>
    <property type="match status" value="1"/>
</dbReference>
<dbReference type="RefSeq" id="XP_037158115.1">
    <property type="nucleotide sequence ID" value="XM_037314959.1"/>
</dbReference>
<dbReference type="PANTHER" id="PTHR47843:SF2">
    <property type="entry name" value="BTB DOMAIN-CONTAINING PROTEIN"/>
    <property type="match status" value="1"/>
</dbReference>
<dbReference type="SUPFAM" id="SSF54695">
    <property type="entry name" value="POZ domain"/>
    <property type="match status" value="1"/>
</dbReference>
<organism evidence="3 4">
    <name type="scientific">Letharia columbiana</name>
    <dbReference type="NCBI Taxonomy" id="112416"/>
    <lineage>
        <taxon>Eukaryota</taxon>
        <taxon>Fungi</taxon>
        <taxon>Dikarya</taxon>
        <taxon>Ascomycota</taxon>
        <taxon>Pezizomycotina</taxon>
        <taxon>Lecanoromycetes</taxon>
        <taxon>OSLEUM clade</taxon>
        <taxon>Lecanoromycetidae</taxon>
        <taxon>Lecanorales</taxon>
        <taxon>Lecanorineae</taxon>
        <taxon>Parmeliaceae</taxon>
        <taxon>Letharia</taxon>
    </lineage>
</organism>
<dbReference type="Proteomes" id="UP000578531">
    <property type="component" value="Unassembled WGS sequence"/>
</dbReference>
<dbReference type="PANTHER" id="PTHR47843">
    <property type="entry name" value="BTB DOMAIN-CONTAINING PROTEIN-RELATED"/>
    <property type="match status" value="1"/>
</dbReference>
<proteinExistence type="predicted"/>
<dbReference type="OrthoDB" id="194443at2759"/>
<evidence type="ECO:0000313" key="4">
    <source>
        <dbReference type="Proteomes" id="UP000578531"/>
    </source>
</evidence>
<dbReference type="InterPro" id="IPR000210">
    <property type="entry name" value="BTB/POZ_dom"/>
</dbReference>
<evidence type="ECO:0000313" key="3">
    <source>
        <dbReference type="EMBL" id="KAF6223803.1"/>
    </source>
</evidence>
<reference evidence="3 4" key="1">
    <citation type="journal article" date="2020" name="Genomics">
        <title>Complete, high-quality genomes from long-read metagenomic sequencing of two wolf lichen thalli reveals enigmatic genome architecture.</title>
        <authorList>
            <person name="McKenzie S.K."/>
            <person name="Walston R.F."/>
            <person name="Allen J.L."/>
        </authorList>
    </citation>
    <scope>NUCLEOTIDE SEQUENCE [LARGE SCALE GENOMIC DNA]</scope>
    <source>
        <strain evidence="3">WasteWater2</strain>
    </source>
</reference>
<name>A0A8H6FDG4_9LECA</name>
<gene>
    <name evidence="3" type="ORF">HO173_013134</name>
</gene>
<dbReference type="EMBL" id="JACCJC010000131">
    <property type="protein sequence ID" value="KAF6223803.1"/>
    <property type="molecule type" value="Genomic_DNA"/>
</dbReference>
<dbReference type="GeneID" id="59294762"/>
<sequence length="238" mass="26638">MMSAKSGNSTEHVNKKPRIDRDSFDTMVVVKVGRDETVFRMHKTIICNVSPFFKAAFEGNFVEAQEQVLELLDESITMFKHFQLWVYTDSIITKGETATDVTWVSLACLYIFGEKCGIPDLQNMAIDVLIDKQQISIRMPISIIRKVYDDTPATAPLRRLLVDLMACKFPVVHGGLAEWMREQIPKDFLFDLAVVLHALRAGSKADIEDFKACRSDYHVKSPVSPPAPTSGGAASKPL</sequence>
<dbReference type="AlphaFoldDB" id="A0A8H6FDG4"/>
<accession>A0A8H6FDG4</accession>
<dbReference type="Pfam" id="PF00651">
    <property type="entry name" value="BTB"/>
    <property type="match status" value="1"/>
</dbReference>
<dbReference type="Gene3D" id="3.30.710.10">
    <property type="entry name" value="Potassium Channel Kv1.1, Chain A"/>
    <property type="match status" value="1"/>
</dbReference>
<protein>
    <recommendedName>
        <fullName evidence="2">BTB domain-containing protein</fullName>
    </recommendedName>
</protein>
<evidence type="ECO:0000259" key="2">
    <source>
        <dbReference type="PROSITE" id="PS50097"/>
    </source>
</evidence>
<dbReference type="InterPro" id="IPR011333">
    <property type="entry name" value="SKP1/BTB/POZ_sf"/>
</dbReference>
<feature type="region of interest" description="Disordered" evidence="1">
    <location>
        <begin position="219"/>
        <end position="238"/>
    </location>
</feature>
<keyword evidence="4" id="KW-1185">Reference proteome</keyword>